<organism evidence="12 13">
    <name type="scientific">OM182 bacterium</name>
    <dbReference type="NCBI Taxonomy" id="2510334"/>
    <lineage>
        <taxon>Bacteria</taxon>
        <taxon>Pseudomonadati</taxon>
        <taxon>Pseudomonadota</taxon>
        <taxon>Gammaproteobacteria</taxon>
        <taxon>OMG group</taxon>
        <taxon>OM182 clade</taxon>
    </lineage>
</organism>
<name>A0A520S5A2_9GAMM</name>
<dbReference type="AlphaFoldDB" id="A0A520S5A2"/>
<evidence type="ECO:0000256" key="3">
    <source>
        <dbReference type="ARBA" id="ARBA00015195"/>
    </source>
</evidence>
<evidence type="ECO:0000313" key="13">
    <source>
        <dbReference type="Proteomes" id="UP000316199"/>
    </source>
</evidence>
<dbReference type="EMBL" id="SHAG01000001">
    <property type="protein sequence ID" value="RZO77665.1"/>
    <property type="molecule type" value="Genomic_DNA"/>
</dbReference>
<evidence type="ECO:0000256" key="9">
    <source>
        <dbReference type="ARBA" id="ARBA00024910"/>
    </source>
</evidence>
<dbReference type="SUPFAM" id="SSF102829">
    <property type="entry name" value="Cell division protein ZapA-like"/>
    <property type="match status" value="1"/>
</dbReference>
<evidence type="ECO:0000256" key="6">
    <source>
        <dbReference type="ARBA" id="ARBA00023054"/>
    </source>
</evidence>
<keyword evidence="4" id="KW-0963">Cytoplasm</keyword>
<dbReference type="GO" id="GO:0030428">
    <property type="term" value="C:cell septum"/>
    <property type="evidence" value="ECO:0007669"/>
    <property type="project" value="TreeGrafter"/>
</dbReference>
<dbReference type="Proteomes" id="UP000316199">
    <property type="component" value="Unassembled WGS sequence"/>
</dbReference>
<dbReference type="Pfam" id="PF05164">
    <property type="entry name" value="ZapA"/>
    <property type="match status" value="1"/>
</dbReference>
<dbReference type="InterPro" id="IPR036192">
    <property type="entry name" value="Cell_div_ZapA-like_sf"/>
</dbReference>
<evidence type="ECO:0000256" key="5">
    <source>
        <dbReference type="ARBA" id="ARBA00022618"/>
    </source>
</evidence>
<evidence type="ECO:0000256" key="4">
    <source>
        <dbReference type="ARBA" id="ARBA00022490"/>
    </source>
</evidence>
<sequence>MRDAKTITVKILDKEYQVSCNANEVEELRQSANYVHDKMQEIKKSSSVVGLERLSVMVSLNIANDFLREKEKSISQKTFQDNNMQALNGKLEKALLRLKNKEN</sequence>
<keyword evidence="5 12" id="KW-0132">Cell division</keyword>
<evidence type="ECO:0000256" key="10">
    <source>
        <dbReference type="ARBA" id="ARBA00026068"/>
    </source>
</evidence>
<dbReference type="InterPro" id="IPR007838">
    <property type="entry name" value="Cell_div_ZapA-like"/>
</dbReference>
<evidence type="ECO:0000313" key="12">
    <source>
        <dbReference type="EMBL" id="RZO77665.1"/>
    </source>
</evidence>
<dbReference type="GO" id="GO:0000921">
    <property type="term" value="P:septin ring assembly"/>
    <property type="evidence" value="ECO:0007669"/>
    <property type="project" value="TreeGrafter"/>
</dbReference>
<keyword evidence="6" id="KW-0175">Coiled coil</keyword>
<evidence type="ECO:0000256" key="7">
    <source>
        <dbReference type="ARBA" id="ARBA00023210"/>
    </source>
</evidence>
<proteinExistence type="inferred from homology"/>
<evidence type="ECO:0000256" key="11">
    <source>
        <dbReference type="ARBA" id="ARBA00033158"/>
    </source>
</evidence>
<gene>
    <name evidence="12" type="ORF">EVA68_00100</name>
</gene>
<comment type="subcellular location">
    <subcellularLocation>
        <location evidence="1">Cytoplasm</location>
    </subcellularLocation>
</comment>
<comment type="caution">
    <text evidence="12">The sequence shown here is derived from an EMBL/GenBank/DDBJ whole genome shotgun (WGS) entry which is preliminary data.</text>
</comment>
<dbReference type="GO" id="GO:0032153">
    <property type="term" value="C:cell division site"/>
    <property type="evidence" value="ECO:0007669"/>
    <property type="project" value="TreeGrafter"/>
</dbReference>
<comment type="subunit">
    <text evidence="10">Homodimer. Interacts with FtsZ.</text>
</comment>
<dbReference type="GO" id="GO:0043093">
    <property type="term" value="P:FtsZ-dependent cytokinesis"/>
    <property type="evidence" value="ECO:0007669"/>
    <property type="project" value="TreeGrafter"/>
</dbReference>
<accession>A0A520S5A2</accession>
<keyword evidence="7" id="KW-0717">Septation</keyword>
<reference evidence="12 13" key="1">
    <citation type="submission" date="2019-02" db="EMBL/GenBank/DDBJ databases">
        <title>Prokaryotic population dynamics and viral predation in marine succession experiment using metagenomics: the confinement effect.</title>
        <authorList>
            <person name="Haro-Moreno J.M."/>
            <person name="Rodriguez-Valera F."/>
            <person name="Lopez-Perez M."/>
        </authorList>
    </citation>
    <scope>NUCLEOTIDE SEQUENCE [LARGE SCALE GENOMIC DNA]</scope>
    <source>
        <strain evidence="12">MED-G157</strain>
    </source>
</reference>
<evidence type="ECO:0000256" key="1">
    <source>
        <dbReference type="ARBA" id="ARBA00004496"/>
    </source>
</evidence>
<evidence type="ECO:0000256" key="2">
    <source>
        <dbReference type="ARBA" id="ARBA00010074"/>
    </source>
</evidence>
<dbReference type="GO" id="GO:0000917">
    <property type="term" value="P:division septum assembly"/>
    <property type="evidence" value="ECO:0007669"/>
    <property type="project" value="UniProtKB-KW"/>
</dbReference>
<comment type="function">
    <text evidence="9">Activator of cell division through the inhibition of FtsZ GTPase activity, therefore promoting FtsZ assembly into bundles of protofilaments necessary for the formation of the division Z ring. It is recruited early at mid-cell but it is not essential for cell division.</text>
</comment>
<comment type="similarity">
    <text evidence="2">Belongs to the ZapA family. Type 1 subfamily.</text>
</comment>
<keyword evidence="8" id="KW-0131">Cell cycle</keyword>
<dbReference type="PANTHER" id="PTHR34981:SF1">
    <property type="entry name" value="CELL DIVISION PROTEIN ZAPA"/>
    <property type="match status" value="1"/>
</dbReference>
<dbReference type="Gene3D" id="3.30.160.880">
    <property type="entry name" value="Cell division protein ZapA protomer, N-terminal domain"/>
    <property type="match status" value="1"/>
</dbReference>
<protein>
    <recommendedName>
        <fullName evidence="3">Cell division protein ZapA</fullName>
    </recommendedName>
    <alternativeName>
        <fullName evidence="11">Z ring-associated protein ZapA</fullName>
    </alternativeName>
</protein>
<dbReference type="InterPro" id="IPR042233">
    <property type="entry name" value="Cell_div_ZapA_N"/>
</dbReference>
<evidence type="ECO:0000256" key="8">
    <source>
        <dbReference type="ARBA" id="ARBA00023306"/>
    </source>
</evidence>
<dbReference type="Gene3D" id="1.20.5.50">
    <property type="match status" value="1"/>
</dbReference>
<dbReference type="GO" id="GO:0005829">
    <property type="term" value="C:cytosol"/>
    <property type="evidence" value="ECO:0007669"/>
    <property type="project" value="TreeGrafter"/>
</dbReference>
<dbReference type="PANTHER" id="PTHR34981">
    <property type="entry name" value="CELL DIVISION PROTEIN ZAPA"/>
    <property type="match status" value="1"/>
</dbReference>